<dbReference type="PANTHER" id="PTHR46481:SF10">
    <property type="entry name" value="ZINC FINGER BED DOMAIN-CONTAINING PROTEIN 39"/>
    <property type="match status" value="1"/>
</dbReference>
<sequence>MSMRNKKSVLWNFFNPTSDDKARCTLCNQSISCNTSISNLKRHMQRKHPLVQISSEVSTNRAIILPSQLAEAAPPPLPEIELSPSDETEPFPSTNSIICTITQPQSAKIKPGNTLQTKLPYLRKTLPLREKNKIDNSLMDLFTKDFQPFSVVEDEGFRNFTKCLYPTYELPNKKTITHTLLPALYEKTFTDVQEEIKYVKSVTVTTDCWTSINTESYMAVTVHFINQNFDIKSILLHCAVFPQSHTAEHLAEELKKNNYVGVRKQNFIGSL</sequence>
<proteinExistence type="predicted"/>
<keyword evidence="4" id="KW-0862">Zinc</keyword>
<dbReference type="EMBL" id="OV651814">
    <property type="protein sequence ID" value="CAH1106752.1"/>
    <property type="molecule type" value="Genomic_DNA"/>
</dbReference>
<evidence type="ECO:0000256" key="2">
    <source>
        <dbReference type="ARBA" id="ARBA00022723"/>
    </source>
</evidence>
<dbReference type="SUPFAM" id="SSF140996">
    <property type="entry name" value="Hermes dimerisation domain"/>
    <property type="match status" value="1"/>
</dbReference>
<evidence type="ECO:0000313" key="11">
    <source>
        <dbReference type="Proteomes" id="UP001153636"/>
    </source>
</evidence>
<feature type="domain" description="BED-type" evidence="9">
    <location>
        <begin position="5"/>
        <end position="55"/>
    </location>
</feature>
<evidence type="ECO:0000256" key="8">
    <source>
        <dbReference type="PROSITE-ProRule" id="PRU00027"/>
    </source>
</evidence>
<accession>A0A9P0CNS5</accession>
<gene>
    <name evidence="10" type="ORF">PSYICH_LOCUS6904</name>
</gene>
<dbReference type="GO" id="GO:0003677">
    <property type="term" value="F:DNA binding"/>
    <property type="evidence" value="ECO:0007669"/>
    <property type="project" value="InterPro"/>
</dbReference>
<evidence type="ECO:0000256" key="4">
    <source>
        <dbReference type="ARBA" id="ARBA00022833"/>
    </source>
</evidence>
<reference evidence="10" key="1">
    <citation type="submission" date="2022-01" db="EMBL/GenBank/DDBJ databases">
        <authorList>
            <person name="King R."/>
        </authorList>
    </citation>
    <scope>NUCLEOTIDE SEQUENCE</scope>
</reference>
<evidence type="ECO:0000256" key="6">
    <source>
        <dbReference type="ARBA" id="ARBA00023163"/>
    </source>
</evidence>
<keyword evidence="3 8" id="KW-0863">Zinc-finger</keyword>
<keyword evidence="5" id="KW-0805">Transcription regulation</keyword>
<dbReference type="Pfam" id="PF02892">
    <property type="entry name" value="zf-BED"/>
    <property type="match status" value="1"/>
</dbReference>
<dbReference type="InterPro" id="IPR012337">
    <property type="entry name" value="RNaseH-like_sf"/>
</dbReference>
<dbReference type="GO" id="GO:0009791">
    <property type="term" value="P:post-embryonic development"/>
    <property type="evidence" value="ECO:0007669"/>
    <property type="project" value="UniProtKB-ARBA"/>
</dbReference>
<evidence type="ECO:0000259" key="9">
    <source>
        <dbReference type="PROSITE" id="PS50808"/>
    </source>
</evidence>
<dbReference type="Proteomes" id="UP001153636">
    <property type="component" value="Chromosome 2"/>
</dbReference>
<keyword evidence="7" id="KW-0539">Nucleus</keyword>
<organism evidence="10 11">
    <name type="scientific">Psylliodes chrysocephalus</name>
    <dbReference type="NCBI Taxonomy" id="3402493"/>
    <lineage>
        <taxon>Eukaryota</taxon>
        <taxon>Metazoa</taxon>
        <taxon>Ecdysozoa</taxon>
        <taxon>Arthropoda</taxon>
        <taxon>Hexapoda</taxon>
        <taxon>Insecta</taxon>
        <taxon>Pterygota</taxon>
        <taxon>Neoptera</taxon>
        <taxon>Endopterygota</taxon>
        <taxon>Coleoptera</taxon>
        <taxon>Polyphaga</taxon>
        <taxon>Cucujiformia</taxon>
        <taxon>Chrysomeloidea</taxon>
        <taxon>Chrysomelidae</taxon>
        <taxon>Galerucinae</taxon>
        <taxon>Alticini</taxon>
        <taxon>Psylliodes</taxon>
    </lineage>
</organism>
<dbReference type="InterPro" id="IPR003656">
    <property type="entry name" value="Znf_BED"/>
</dbReference>
<protein>
    <recommendedName>
        <fullName evidence="9">BED-type domain-containing protein</fullName>
    </recommendedName>
</protein>
<dbReference type="GO" id="GO:0005634">
    <property type="term" value="C:nucleus"/>
    <property type="evidence" value="ECO:0007669"/>
    <property type="project" value="UniProtKB-SubCell"/>
</dbReference>
<name>A0A9P0CNS5_9CUCU</name>
<dbReference type="Gene3D" id="1.10.10.1070">
    <property type="entry name" value="Zinc finger, BED domain-containing"/>
    <property type="match status" value="1"/>
</dbReference>
<comment type="subcellular location">
    <subcellularLocation>
        <location evidence="1">Nucleus</location>
    </subcellularLocation>
</comment>
<dbReference type="AlphaFoldDB" id="A0A9P0CNS5"/>
<keyword evidence="6" id="KW-0804">Transcription</keyword>
<dbReference type="InterPro" id="IPR052035">
    <property type="entry name" value="ZnF_BED_domain_contain"/>
</dbReference>
<keyword evidence="2" id="KW-0479">Metal-binding</keyword>
<dbReference type="PROSITE" id="PS50808">
    <property type="entry name" value="ZF_BED"/>
    <property type="match status" value="1"/>
</dbReference>
<evidence type="ECO:0000256" key="7">
    <source>
        <dbReference type="ARBA" id="ARBA00023242"/>
    </source>
</evidence>
<evidence type="ECO:0000313" key="10">
    <source>
        <dbReference type="EMBL" id="CAH1106752.1"/>
    </source>
</evidence>
<dbReference type="SMART" id="SM00614">
    <property type="entry name" value="ZnF_BED"/>
    <property type="match status" value="1"/>
</dbReference>
<keyword evidence="11" id="KW-1185">Reference proteome</keyword>
<dbReference type="SUPFAM" id="SSF57667">
    <property type="entry name" value="beta-beta-alpha zinc fingers"/>
    <property type="match status" value="1"/>
</dbReference>
<evidence type="ECO:0000256" key="3">
    <source>
        <dbReference type="ARBA" id="ARBA00022771"/>
    </source>
</evidence>
<dbReference type="InterPro" id="IPR036236">
    <property type="entry name" value="Znf_C2H2_sf"/>
</dbReference>
<dbReference type="SUPFAM" id="SSF53098">
    <property type="entry name" value="Ribonuclease H-like"/>
    <property type="match status" value="1"/>
</dbReference>
<dbReference type="OrthoDB" id="1607513at2759"/>
<dbReference type="PANTHER" id="PTHR46481">
    <property type="entry name" value="ZINC FINGER BED DOMAIN-CONTAINING PROTEIN 4"/>
    <property type="match status" value="1"/>
</dbReference>
<evidence type="ECO:0000256" key="5">
    <source>
        <dbReference type="ARBA" id="ARBA00023015"/>
    </source>
</evidence>
<dbReference type="GO" id="GO:0008270">
    <property type="term" value="F:zinc ion binding"/>
    <property type="evidence" value="ECO:0007669"/>
    <property type="project" value="UniProtKB-KW"/>
</dbReference>
<evidence type="ECO:0000256" key="1">
    <source>
        <dbReference type="ARBA" id="ARBA00004123"/>
    </source>
</evidence>